<keyword evidence="3" id="KW-1185">Reference proteome</keyword>
<dbReference type="SUPFAM" id="SSF53756">
    <property type="entry name" value="UDP-Glycosyltransferase/glycogen phosphorylase"/>
    <property type="match status" value="1"/>
</dbReference>
<organism evidence="2">
    <name type="scientific">Candidatus Moduliflexus flocculans</name>
    <dbReference type="NCBI Taxonomy" id="1499966"/>
    <lineage>
        <taxon>Bacteria</taxon>
        <taxon>Candidatus Moduliflexota</taxon>
        <taxon>Candidatus Moduliflexia</taxon>
        <taxon>Candidatus Moduliflexales</taxon>
        <taxon>Candidatus Moduliflexaceae</taxon>
    </lineage>
</organism>
<dbReference type="GO" id="GO:0016758">
    <property type="term" value="F:hexosyltransferase activity"/>
    <property type="evidence" value="ECO:0007669"/>
    <property type="project" value="TreeGrafter"/>
</dbReference>
<dbReference type="PANTHER" id="PTHR45947">
    <property type="entry name" value="SULFOQUINOVOSYL TRANSFERASE SQD2"/>
    <property type="match status" value="1"/>
</dbReference>
<feature type="domain" description="Glycosyl transferase family 1" evidence="1">
    <location>
        <begin position="214"/>
        <end position="369"/>
    </location>
</feature>
<dbReference type="AlphaFoldDB" id="A0A081BLS4"/>
<dbReference type="EMBL" id="DF820457">
    <property type="protein sequence ID" value="GAK51340.1"/>
    <property type="molecule type" value="Genomic_DNA"/>
</dbReference>
<dbReference type="STRING" id="1499966.U14_02583"/>
<gene>
    <name evidence="2" type="ORF">U14_02583</name>
</gene>
<evidence type="ECO:0000313" key="3">
    <source>
        <dbReference type="Proteomes" id="UP000030700"/>
    </source>
</evidence>
<dbReference type="HOGENOM" id="CLU_009583_5_2_0"/>
<dbReference type="Pfam" id="PF00534">
    <property type="entry name" value="Glycos_transf_1"/>
    <property type="match status" value="1"/>
</dbReference>
<evidence type="ECO:0000259" key="1">
    <source>
        <dbReference type="Pfam" id="PF00534"/>
    </source>
</evidence>
<dbReference type="Gene3D" id="3.40.50.2000">
    <property type="entry name" value="Glycogen Phosphorylase B"/>
    <property type="match status" value="2"/>
</dbReference>
<reference evidence="2" key="1">
    <citation type="journal article" date="2015" name="PeerJ">
        <title>First genomic representation of candidate bacterial phylum KSB3 points to enhanced environmental sensing as a trigger of wastewater bulking.</title>
        <authorList>
            <person name="Sekiguchi Y."/>
            <person name="Ohashi A."/>
            <person name="Parks D.H."/>
            <person name="Yamauchi T."/>
            <person name="Tyson G.W."/>
            <person name="Hugenholtz P."/>
        </authorList>
    </citation>
    <scope>NUCLEOTIDE SEQUENCE [LARGE SCALE GENOMIC DNA]</scope>
</reference>
<dbReference type="InterPro" id="IPR050194">
    <property type="entry name" value="Glycosyltransferase_grp1"/>
</dbReference>
<dbReference type="CDD" id="cd03801">
    <property type="entry name" value="GT4_PimA-like"/>
    <property type="match status" value="1"/>
</dbReference>
<dbReference type="PANTHER" id="PTHR45947:SF3">
    <property type="entry name" value="SULFOQUINOVOSYL TRANSFERASE SQD2"/>
    <property type="match status" value="1"/>
</dbReference>
<dbReference type="Proteomes" id="UP000030700">
    <property type="component" value="Unassembled WGS sequence"/>
</dbReference>
<name>A0A081BLS4_9BACT</name>
<evidence type="ECO:0000313" key="2">
    <source>
        <dbReference type="EMBL" id="GAK51340.1"/>
    </source>
</evidence>
<dbReference type="InterPro" id="IPR001296">
    <property type="entry name" value="Glyco_trans_1"/>
</dbReference>
<accession>A0A081BLS4</accession>
<sequence length="397" mass="45360">MTTPQNIRVAFWHNVFSPYRVPLFQQLAAFDDIDLTVYYGSMKDAYRAWHVEFGEGYRYGVLPSVSLPGYPYKFNYTLINELRRHRYDVCIAVENEIGCQLAYIASRLTKTPLILWSIEIDYEIIRDPQERTLASYLKRLPGFLKRKLPQIAYAPFTHGAAYVKRHADAYLVAGAATERHLRNAGATGECFRFGNTIDTEKFAQRLSQQSPNALKQQLGIEKKRVILSVSYLQKRKGIQYLIKAFLQLPVPDSVLMIVGDGEYKTELLKLLPNDRHDILWIGHDEDTSKYYAMADIFVMPSFSDPWGLTVNEAMLAGLPVIATTNIGAKELIQGNGFLIPPRDASAMKEALERLLLDEPLRKTMGVRSREIIKDYTISHSAEVCRQAIYAVQKRRKI</sequence>
<protein>
    <recommendedName>
        <fullName evidence="1">Glycosyl transferase family 1 domain-containing protein</fullName>
    </recommendedName>
</protein>
<proteinExistence type="predicted"/>